<organism evidence="1 2">
    <name type="scientific">Xylella fastidiosa (strain Temecula1 / ATCC 700964)</name>
    <dbReference type="NCBI Taxonomy" id="183190"/>
    <lineage>
        <taxon>Bacteria</taxon>
        <taxon>Pseudomonadati</taxon>
        <taxon>Pseudomonadota</taxon>
        <taxon>Gammaproteobacteria</taxon>
        <taxon>Lysobacterales</taxon>
        <taxon>Lysobacteraceae</taxon>
        <taxon>Xylella</taxon>
    </lineage>
</organism>
<sequence>MLFEPYQPRKHIPLDCNGSTRTSAIVMGTNQDHSHSFIPWQQKHYINPSNAMRCSHALYNTDAKSIMTDLISAVSPVYQSSQRIAASAASLTLAGSAKQFWLLHHPLLLSSLMPMMGTLSCL</sequence>
<reference evidence="1 2" key="1">
    <citation type="journal article" date="2003" name="J. Bacteriol.">
        <title>Comparative analyses of the complete genome sequences of Pierce's disease and citrus variegated chlorosis strains of Xylella fastidiosa.</title>
        <authorList>
            <person name="Van Sluys M.A."/>
            <person name="de Oliveira M.C."/>
            <person name="Monteiro-Vitorello C.B."/>
            <person name="Miyaki C.Y."/>
            <person name="Furlan L.R."/>
            <person name="Camargo L.E."/>
            <person name="da Silva A.C."/>
            <person name="Moon D.H."/>
            <person name="Takita M.A."/>
            <person name="Lemos E.G."/>
            <person name="Machado M.A."/>
            <person name="Ferro M.I."/>
            <person name="da Silva F.R."/>
            <person name="Goldman M.H."/>
            <person name="Goldman G.H."/>
            <person name="Lemos M.V."/>
            <person name="El-Dorry H."/>
            <person name="Tsai S.M."/>
            <person name="Carrer H."/>
            <person name="Carraro D.M."/>
            <person name="de Oliveira R.C."/>
            <person name="Nunes L.R."/>
            <person name="Siqueira W.J."/>
            <person name="Coutinho L.L."/>
            <person name="Kimura E.T."/>
            <person name="Ferro E.S."/>
            <person name="Harakava R."/>
            <person name="Kuramae E.E."/>
            <person name="Marino C.L."/>
            <person name="Giglioti E."/>
            <person name="Abreu I.L."/>
            <person name="Alves L.M."/>
            <person name="do Amaral A.M."/>
            <person name="Baia G.S."/>
            <person name="Blanco S.R."/>
            <person name="Brito M.S."/>
            <person name="Cannavan F.S."/>
            <person name="Celestino A.V."/>
            <person name="da Cunha A.F."/>
            <person name="Fenille R.C."/>
            <person name="Ferro J.A."/>
            <person name="Formighieri E.F."/>
            <person name="Kishi L.T."/>
            <person name="Leoni S.G."/>
            <person name="Oliveira A.R."/>
            <person name="Rosa V.E.Jr."/>
            <person name="Sassaki F.T."/>
            <person name="Sena J.A."/>
            <person name="de Souza A.A."/>
            <person name="Truffi D."/>
            <person name="Tsukumo F."/>
            <person name="Yanai G.M."/>
            <person name="Zaros L.G."/>
            <person name="Civerolo E.L."/>
            <person name="Simpson A.J."/>
            <person name="Almeida N.F.Jr."/>
            <person name="Setubal J.C."/>
            <person name="Kitajima J.P."/>
        </authorList>
    </citation>
    <scope>NUCLEOTIDE SEQUENCE [LARGE SCALE GENOMIC DNA]</scope>
    <source>
        <strain evidence="2">Temecula1 / ATCC 700964</strain>
    </source>
</reference>
<name>Q87CD1_XYLFT</name>
<dbReference type="Proteomes" id="UP000002516">
    <property type="component" value="Chromosome"/>
</dbReference>
<protein>
    <submittedName>
        <fullName evidence="1">Uncharacterized protein</fullName>
    </submittedName>
</protein>
<evidence type="ECO:0000313" key="1">
    <source>
        <dbReference type="EMBL" id="AAO29005.1"/>
    </source>
</evidence>
<gene>
    <name evidence="1" type="ordered locus">PD_1150</name>
</gene>
<dbReference type="AlphaFoldDB" id="Q87CD1"/>
<accession>Q87CD1</accession>
<proteinExistence type="predicted"/>
<keyword evidence="2" id="KW-1185">Reference proteome</keyword>
<dbReference type="EMBL" id="AE009442">
    <property type="protein sequence ID" value="AAO29005.1"/>
    <property type="molecule type" value="Genomic_DNA"/>
</dbReference>
<dbReference type="KEGG" id="xft:PD_1150"/>
<dbReference type="HOGENOM" id="CLU_166230_0_0_6"/>
<evidence type="ECO:0000313" key="2">
    <source>
        <dbReference type="Proteomes" id="UP000002516"/>
    </source>
</evidence>